<dbReference type="InterPro" id="IPR024909">
    <property type="entry name" value="Cys-tRNA/MSH_ligase"/>
</dbReference>
<sequence>MDFKIYNTLTKKVEIFKPVKQGVVGIYACGPTVYDLTHIGHMRKYTMDDILKRTLTYLGYEVKHVMNITDVGHLASDADEGDDKLEKGALKSGKSVWDVASQYTDYFFNTTDALNIIRPDVTPRATDHIGQIITMINKLLASKHAYVTQKAIYFDTNTYPNYGMLSGQNIADKQVGVRGEVVTDPDKRHPTDFALWFFCVGHFENHTMRWASPVGENDGFPGWHIECSAMSMHYLGDQIDIHTGGIDHIPVHHENEIAQSMCAHHYNNNEQFVNYWLHYDFLTVDGEKMSKSKNNFYTLDNVRSHQINPLALRLYFMGTSYRKPLNFTWEGAMSANNMYTKIITQAMNLQSGLQSNLASHKSDLWLVDEKYVNDFKQALCDDLNTARALAVVFEMLADKNINDADKYTTLIDMDKVLGLDIEKVVLALSGNISNNIIELAEKRKLAKEIKNYKLADDLRAEIETLGYEVIDTTTDGQDSYKIIKKL</sequence>
<keyword evidence="8 12" id="KW-0862">Zinc</keyword>
<dbReference type="SMART" id="SM00840">
    <property type="entry name" value="DALR_2"/>
    <property type="match status" value="1"/>
</dbReference>
<accession>A0A1F6VR17</accession>
<evidence type="ECO:0000259" key="13">
    <source>
        <dbReference type="SMART" id="SM00840"/>
    </source>
</evidence>
<comment type="subcellular location">
    <subcellularLocation>
        <location evidence="1 12">Cytoplasm</location>
    </subcellularLocation>
</comment>
<proteinExistence type="inferred from homology"/>
<comment type="cofactor">
    <cofactor evidence="12">
        <name>Zn(2+)</name>
        <dbReference type="ChEBI" id="CHEBI:29105"/>
    </cofactor>
    <text evidence="12">Binds 1 zinc ion per subunit.</text>
</comment>
<dbReference type="STRING" id="1801752.A3J61_01390"/>
<comment type="subunit">
    <text evidence="3 12">Monomer.</text>
</comment>
<feature type="binding site" evidence="12">
    <location>
        <position position="291"/>
    </location>
    <ligand>
        <name>ATP</name>
        <dbReference type="ChEBI" id="CHEBI:30616"/>
    </ligand>
</feature>
<gene>
    <name evidence="12" type="primary">cysS</name>
    <name evidence="14" type="ORF">A3J61_01390</name>
</gene>
<dbReference type="SUPFAM" id="SSF52374">
    <property type="entry name" value="Nucleotidylyl transferase"/>
    <property type="match status" value="1"/>
</dbReference>
<keyword evidence="11 12" id="KW-0030">Aminoacyl-tRNA synthetase</keyword>
<evidence type="ECO:0000256" key="9">
    <source>
        <dbReference type="ARBA" id="ARBA00022840"/>
    </source>
</evidence>
<dbReference type="GO" id="GO:0006423">
    <property type="term" value="P:cysteinyl-tRNA aminoacylation"/>
    <property type="evidence" value="ECO:0007669"/>
    <property type="project" value="UniProtKB-UniRule"/>
</dbReference>
<evidence type="ECO:0000256" key="5">
    <source>
        <dbReference type="ARBA" id="ARBA00022598"/>
    </source>
</evidence>
<dbReference type="HAMAP" id="MF_00041">
    <property type="entry name" value="Cys_tRNA_synth"/>
    <property type="match status" value="1"/>
</dbReference>
<dbReference type="PANTHER" id="PTHR10890">
    <property type="entry name" value="CYSTEINYL-TRNA SYNTHETASE"/>
    <property type="match status" value="1"/>
</dbReference>
<evidence type="ECO:0000256" key="7">
    <source>
        <dbReference type="ARBA" id="ARBA00022741"/>
    </source>
</evidence>
<feature type="binding site" evidence="12">
    <location>
        <position position="252"/>
    </location>
    <ligand>
        <name>Zn(2+)</name>
        <dbReference type="ChEBI" id="CHEBI:29105"/>
    </ligand>
</feature>
<name>A0A1F6VR17_9BACT</name>
<evidence type="ECO:0000256" key="6">
    <source>
        <dbReference type="ARBA" id="ARBA00022723"/>
    </source>
</evidence>
<dbReference type="Gene3D" id="3.40.50.620">
    <property type="entry name" value="HUPs"/>
    <property type="match status" value="1"/>
</dbReference>
<keyword evidence="10 12" id="KW-0648">Protein biosynthesis</keyword>
<keyword evidence="7 12" id="KW-0547">Nucleotide-binding</keyword>
<evidence type="ECO:0000256" key="1">
    <source>
        <dbReference type="ARBA" id="ARBA00004496"/>
    </source>
</evidence>
<evidence type="ECO:0000256" key="8">
    <source>
        <dbReference type="ARBA" id="ARBA00022833"/>
    </source>
</evidence>
<keyword evidence="9 12" id="KW-0067">ATP-binding</keyword>
<feature type="domain" description="Cysteinyl-tRNA synthetase class Ia DALR" evidence="13">
    <location>
        <begin position="374"/>
        <end position="425"/>
    </location>
</feature>
<dbReference type="AlphaFoldDB" id="A0A1F6VR17"/>
<dbReference type="Pfam" id="PF01406">
    <property type="entry name" value="tRNA-synt_1e"/>
    <property type="match status" value="1"/>
</dbReference>
<dbReference type="Gene3D" id="1.20.120.1910">
    <property type="entry name" value="Cysteine-tRNA ligase, C-terminal anti-codon recognition domain"/>
    <property type="match status" value="1"/>
</dbReference>
<dbReference type="GO" id="GO:0005829">
    <property type="term" value="C:cytosol"/>
    <property type="evidence" value="ECO:0007669"/>
    <property type="project" value="TreeGrafter"/>
</dbReference>
<evidence type="ECO:0000313" key="15">
    <source>
        <dbReference type="Proteomes" id="UP000179686"/>
    </source>
</evidence>
<reference evidence="14 15" key="1">
    <citation type="journal article" date="2016" name="Nat. Commun.">
        <title>Thousands of microbial genomes shed light on interconnected biogeochemical processes in an aquifer system.</title>
        <authorList>
            <person name="Anantharaman K."/>
            <person name="Brown C.T."/>
            <person name="Hug L.A."/>
            <person name="Sharon I."/>
            <person name="Castelle C.J."/>
            <person name="Probst A.J."/>
            <person name="Thomas B.C."/>
            <person name="Singh A."/>
            <person name="Wilkins M.J."/>
            <person name="Karaoz U."/>
            <person name="Brodie E.L."/>
            <person name="Williams K.H."/>
            <person name="Hubbard S.S."/>
            <person name="Banfield J.F."/>
        </authorList>
    </citation>
    <scope>NUCLEOTIDE SEQUENCE [LARGE SCALE GENOMIC DNA]</scope>
</reference>
<feature type="short sequence motif" description="'KMSKS' region" evidence="12">
    <location>
        <begin position="288"/>
        <end position="292"/>
    </location>
</feature>
<feature type="binding site" evidence="12">
    <location>
        <position position="29"/>
    </location>
    <ligand>
        <name>Zn(2+)</name>
        <dbReference type="ChEBI" id="CHEBI:29105"/>
    </ligand>
</feature>
<dbReference type="GO" id="GO:0008270">
    <property type="term" value="F:zinc ion binding"/>
    <property type="evidence" value="ECO:0007669"/>
    <property type="project" value="UniProtKB-UniRule"/>
</dbReference>
<dbReference type="NCBIfam" id="TIGR00435">
    <property type="entry name" value="cysS"/>
    <property type="match status" value="1"/>
</dbReference>
<dbReference type="InterPro" id="IPR014729">
    <property type="entry name" value="Rossmann-like_a/b/a_fold"/>
</dbReference>
<dbReference type="SUPFAM" id="SSF47323">
    <property type="entry name" value="Anticodon-binding domain of a subclass of class I aminoacyl-tRNA synthetases"/>
    <property type="match status" value="1"/>
</dbReference>
<dbReference type="EC" id="6.1.1.16" evidence="12"/>
<dbReference type="InterPro" id="IPR015803">
    <property type="entry name" value="Cys-tRNA-ligase"/>
</dbReference>
<dbReference type="InterPro" id="IPR015273">
    <property type="entry name" value="Cys-tRNA-synt_Ia_DALR"/>
</dbReference>
<dbReference type="CDD" id="cd00672">
    <property type="entry name" value="CysRS_core"/>
    <property type="match status" value="1"/>
</dbReference>
<evidence type="ECO:0000256" key="2">
    <source>
        <dbReference type="ARBA" id="ARBA00005594"/>
    </source>
</evidence>
<dbReference type="EMBL" id="MFUC01000013">
    <property type="protein sequence ID" value="OGI72019.1"/>
    <property type="molecule type" value="Genomic_DNA"/>
</dbReference>
<feature type="short sequence motif" description="'HIGH' region" evidence="12">
    <location>
        <begin position="31"/>
        <end position="41"/>
    </location>
</feature>
<evidence type="ECO:0000256" key="4">
    <source>
        <dbReference type="ARBA" id="ARBA00022490"/>
    </source>
</evidence>
<dbReference type="PANTHER" id="PTHR10890:SF3">
    <property type="entry name" value="CYSTEINE--TRNA LIGASE, CYTOPLASMIC"/>
    <property type="match status" value="1"/>
</dbReference>
<keyword evidence="4 12" id="KW-0963">Cytoplasm</keyword>
<dbReference type="PRINTS" id="PR00983">
    <property type="entry name" value="TRNASYNTHCYS"/>
</dbReference>
<dbReference type="InterPro" id="IPR032678">
    <property type="entry name" value="tRNA-synt_1_cat_dom"/>
</dbReference>
<dbReference type="Proteomes" id="UP000179686">
    <property type="component" value="Unassembled WGS sequence"/>
</dbReference>
<comment type="similarity">
    <text evidence="2 12">Belongs to the class-I aminoacyl-tRNA synthetase family.</text>
</comment>
<comment type="caution">
    <text evidence="14">The sequence shown here is derived from an EMBL/GenBank/DDBJ whole genome shotgun (WGS) entry which is preliminary data.</text>
</comment>
<feature type="binding site" evidence="12">
    <location>
        <position position="227"/>
    </location>
    <ligand>
        <name>Zn(2+)</name>
        <dbReference type="ChEBI" id="CHEBI:29105"/>
    </ligand>
</feature>
<evidence type="ECO:0000313" key="14">
    <source>
        <dbReference type="EMBL" id="OGI72019.1"/>
    </source>
</evidence>
<evidence type="ECO:0000256" key="3">
    <source>
        <dbReference type="ARBA" id="ARBA00011245"/>
    </source>
</evidence>
<dbReference type="InterPro" id="IPR009080">
    <property type="entry name" value="tRNAsynth_Ia_anticodon-bd"/>
</dbReference>
<organism evidence="14 15">
    <name type="scientific">Candidatus Nomurabacteria bacterium RIFCSPHIGHO2_02_FULL_38_15</name>
    <dbReference type="NCBI Taxonomy" id="1801752"/>
    <lineage>
        <taxon>Bacteria</taxon>
        <taxon>Candidatus Nomuraibacteriota</taxon>
    </lineage>
</organism>
<comment type="catalytic activity">
    <reaction evidence="12">
        <text>tRNA(Cys) + L-cysteine + ATP = L-cysteinyl-tRNA(Cys) + AMP + diphosphate</text>
        <dbReference type="Rhea" id="RHEA:17773"/>
        <dbReference type="Rhea" id="RHEA-COMP:9661"/>
        <dbReference type="Rhea" id="RHEA-COMP:9679"/>
        <dbReference type="ChEBI" id="CHEBI:30616"/>
        <dbReference type="ChEBI" id="CHEBI:33019"/>
        <dbReference type="ChEBI" id="CHEBI:35235"/>
        <dbReference type="ChEBI" id="CHEBI:78442"/>
        <dbReference type="ChEBI" id="CHEBI:78517"/>
        <dbReference type="ChEBI" id="CHEBI:456215"/>
        <dbReference type="EC" id="6.1.1.16"/>
    </reaction>
</comment>
<evidence type="ECO:0000256" key="11">
    <source>
        <dbReference type="ARBA" id="ARBA00023146"/>
    </source>
</evidence>
<keyword evidence="5 12" id="KW-0436">Ligase</keyword>
<keyword evidence="6 12" id="KW-0479">Metal-binding</keyword>
<dbReference type="GO" id="GO:0004817">
    <property type="term" value="F:cysteine-tRNA ligase activity"/>
    <property type="evidence" value="ECO:0007669"/>
    <property type="project" value="UniProtKB-UniRule"/>
</dbReference>
<dbReference type="GO" id="GO:0005524">
    <property type="term" value="F:ATP binding"/>
    <property type="evidence" value="ECO:0007669"/>
    <property type="project" value="UniProtKB-UniRule"/>
</dbReference>
<evidence type="ECO:0000256" key="12">
    <source>
        <dbReference type="HAMAP-Rule" id="MF_00041"/>
    </source>
</evidence>
<dbReference type="Pfam" id="PF09190">
    <property type="entry name" value="DALR_2"/>
    <property type="match status" value="1"/>
</dbReference>
<evidence type="ECO:0000256" key="10">
    <source>
        <dbReference type="ARBA" id="ARBA00022917"/>
    </source>
</evidence>
<feature type="binding site" evidence="12">
    <location>
        <position position="256"/>
    </location>
    <ligand>
        <name>Zn(2+)</name>
        <dbReference type="ChEBI" id="CHEBI:29105"/>
    </ligand>
</feature>
<protein>
    <recommendedName>
        <fullName evidence="12">Cysteine--tRNA ligase</fullName>
        <ecNumber evidence="12">6.1.1.16</ecNumber>
    </recommendedName>
    <alternativeName>
        <fullName evidence="12">Cysteinyl-tRNA synthetase</fullName>
        <shortName evidence="12">CysRS</shortName>
    </alternativeName>
</protein>